<dbReference type="InterPro" id="IPR050204">
    <property type="entry name" value="AraC_XylS_family_regulators"/>
</dbReference>
<evidence type="ECO:0000256" key="2">
    <source>
        <dbReference type="ARBA" id="ARBA00023125"/>
    </source>
</evidence>
<gene>
    <name evidence="5" type="ORF">GCM10010468_04500</name>
</gene>
<dbReference type="PANTHER" id="PTHR46796">
    <property type="entry name" value="HTH-TYPE TRANSCRIPTIONAL ACTIVATOR RHAS-RELATED"/>
    <property type="match status" value="1"/>
</dbReference>
<accession>A0ABP6Q0A7</accession>
<reference evidence="6" key="1">
    <citation type="journal article" date="2019" name="Int. J. Syst. Evol. Microbiol.">
        <title>The Global Catalogue of Microorganisms (GCM) 10K type strain sequencing project: providing services to taxonomists for standard genome sequencing and annotation.</title>
        <authorList>
            <consortium name="The Broad Institute Genomics Platform"/>
            <consortium name="The Broad Institute Genome Sequencing Center for Infectious Disease"/>
            <person name="Wu L."/>
            <person name="Ma J."/>
        </authorList>
    </citation>
    <scope>NUCLEOTIDE SEQUENCE [LARGE SCALE GENOMIC DNA]</scope>
    <source>
        <strain evidence="6">JCM 9377</strain>
    </source>
</reference>
<dbReference type="InterPro" id="IPR009057">
    <property type="entry name" value="Homeodomain-like_sf"/>
</dbReference>
<dbReference type="SUPFAM" id="SSF51215">
    <property type="entry name" value="Regulatory protein AraC"/>
    <property type="match status" value="1"/>
</dbReference>
<dbReference type="Gene3D" id="2.60.120.10">
    <property type="entry name" value="Jelly Rolls"/>
    <property type="match status" value="1"/>
</dbReference>
<sequence>MRDDPVAESKGLLYFTDGSLAYAGRYSHQDTFDAHTHSFVEIAVVLGGQGNHHTMTGDTPLTRGDVVLLRPGTWHGYTECRDLELFNCCFSAELLTRELAWTQEDPIISYLLSTGPYSMHRRGMLTAHLDEPALEEALVHLDGLDDLRRRPLTQHRADVIGRLSLFLGNLARAVAEANFVTSAGPTHPAVVQAMRALESRVAHDWTLVELADRLHLTSSYLVRLFKSETGLPPMAYLARQRVEAAADLLLHTDDSVSVIGELVGWNDQNYFARRFKAHFGLSPSAYRKRFTTRSAQLSPPE</sequence>
<dbReference type="Proteomes" id="UP001501237">
    <property type="component" value="Unassembled WGS sequence"/>
</dbReference>
<organism evidence="5 6">
    <name type="scientific">Actinocorallia longicatena</name>
    <dbReference type="NCBI Taxonomy" id="111803"/>
    <lineage>
        <taxon>Bacteria</taxon>
        <taxon>Bacillati</taxon>
        <taxon>Actinomycetota</taxon>
        <taxon>Actinomycetes</taxon>
        <taxon>Streptosporangiales</taxon>
        <taxon>Thermomonosporaceae</taxon>
        <taxon>Actinocorallia</taxon>
    </lineage>
</organism>
<evidence type="ECO:0000259" key="4">
    <source>
        <dbReference type="PROSITE" id="PS01124"/>
    </source>
</evidence>
<protein>
    <recommendedName>
        <fullName evidence="4">HTH araC/xylS-type domain-containing protein</fullName>
    </recommendedName>
</protein>
<dbReference type="EMBL" id="BAAAUV010000001">
    <property type="protein sequence ID" value="GAA3194636.1"/>
    <property type="molecule type" value="Genomic_DNA"/>
</dbReference>
<keyword evidence="6" id="KW-1185">Reference proteome</keyword>
<dbReference type="InterPro" id="IPR014710">
    <property type="entry name" value="RmlC-like_jellyroll"/>
</dbReference>
<dbReference type="InterPro" id="IPR018060">
    <property type="entry name" value="HTH_AraC"/>
</dbReference>
<dbReference type="Gene3D" id="1.10.10.60">
    <property type="entry name" value="Homeodomain-like"/>
    <property type="match status" value="2"/>
</dbReference>
<evidence type="ECO:0000256" key="3">
    <source>
        <dbReference type="ARBA" id="ARBA00023163"/>
    </source>
</evidence>
<dbReference type="InterPro" id="IPR037923">
    <property type="entry name" value="HTH-like"/>
</dbReference>
<dbReference type="SMART" id="SM00342">
    <property type="entry name" value="HTH_ARAC"/>
    <property type="match status" value="1"/>
</dbReference>
<proteinExistence type="predicted"/>
<dbReference type="RefSeq" id="WP_344821498.1">
    <property type="nucleotide sequence ID" value="NZ_BAAAUV010000001.1"/>
</dbReference>
<dbReference type="InterPro" id="IPR020449">
    <property type="entry name" value="Tscrpt_reg_AraC-type_HTH"/>
</dbReference>
<dbReference type="Pfam" id="PF12833">
    <property type="entry name" value="HTH_18"/>
    <property type="match status" value="1"/>
</dbReference>
<evidence type="ECO:0000313" key="5">
    <source>
        <dbReference type="EMBL" id="GAA3194636.1"/>
    </source>
</evidence>
<dbReference type="Pfam" id="PF02311">
    <property type="entry name" value="AraC_binding"/>
    <property type="match status" value="1"/>
</dbReference>
<comment type="caution">
    <text evidence="5">The sequence shown here is derived from an EMBL/GenBank/DDBJ whole genome shotgun (WGS) entry which is preliminary data.</text>
</comment>
<dbReference type="InterPro" id="IPR003313">
    <property type="entry name" value="AraC-bd"/>
</dbReference>
<dbReference type="PRINTS" id="PR00032">
    <property type="entry name" value="HTHARAC"/>
</dbReference>
<feature type="domain" description="HTH araC/xylS-type" evidence="4">
    <location>
        <begin position="191"/>
        <end position="289"/>
    </location>
</feature>
<evidence type="ECO:0000313" key="6">
    <source>
        <dbReference type="Proteomes" id="UP001501237"/>
    </source>
</evidence>
<dbReference type="PROSITE" id="PS01124">
    <property type="entry name" value="HTH_ARAC_FAMILY_2"/>
    <property type="match status" value="1"/>
</dbReference>
<dbReference type="SUPFAM" id="SSF46689">
    <property type="entry name" value="Homeodomain-like"/>
    <property type="match status" value="2"/>
</dbReference>
<keyword evidence="1" id="KW-0805">Transcription regulation</keyword>
<keyword evidence="3" id="KW-0804">Transcription</keyword>
<name>A0ABP6Q0A7_9ACTN</name>
<evidence type="ECO:0000256" key="1">
    <source>
        <dbReference type="ARBA" id="ARBA00023015"/>
    </source>
</evidence>
<keyword evidence="2" id="KW-0238">DNA-binding</keyword>